<dbReference type="Proteomes" id="UP001222325">
    <property type="component" value="Unassembled WGS sequence"/>
</dbReference>
<organism evidence="5 6">
    <name type="scientific">Mycena belliarum</name>
    <dbReference type="NCBI Taxonomy" id="1033014"/>
    <lineage>
        <taxon>Eukaryota</taxon>
        <taxon>Fungi</taxon>
        <taxon>Dikarya</taxon>
        <taxon>Basidiomycota</taxon>
        <taxon>Agaricomycotina</taxon>
        <taxon>Agaricomycetes</taxon>
        <taxon>Agaricomycetidae</taxon>
        <taxon>Agaricales</taxon>
        <taxon>Marasmiineae</taxon>
        <taxon>Mycenaceae</taxon>
        <taxon>Mycena</taxon>
    </lineage>
</organism>
<comment type="similarity">
    <text evidence="2">Belongs to the AB hydrolase superfamily. Epoxide hydrolase family.</text>
</comment>
<sequence length="369" mass="41326">MLNLKIFALGVLSLLSRSASGSSAFHPEDYQQSLVICKATNRSGAQNTLVDIHLRYVNINPGAKTTLLMVHGWPSLWSTWSNQIQEFKGDYHLVVPDLRGFGGSTHPGDVRGSGTMPDLVSDLVCILQHAGVASAVCVGHDWGAQVCYEAARMRPDLFHGVVAAVIPYIPSAGEFLPAKDLLLALPKLTYQLFFDQNTSQAVAELDKDMRRSIRATLRTVASPPPTDFLTSSTSYLEAWEDVAEIPPVPFFTPEEEDYFVQQYGIQGFKYTLEFYTEENRRASWAFDHAQGNYTIPQPVLSILPNNDPVADWDLAAKILRSRDFLPNSKMKLIDGAHWCHLEHPHKFNAFMREWLDEVFGGKGDRRDEL</sequence>
<dbReference type="PANTHER" id="PTHR43329">
    <property type="entry name" value="EPOXIDE HYDROLASE"/>
    <property type="match status" value="1"/>
</dbReference>
<evidence type="ECO:0000256" key="1">
    <source>
        <dbReference type="ARBA" id="ARBA00022801"/>
    </source>
</evidence>
<reference evidence="5" key="1">
    <citation type="submission" date="2023-03" db="EMBL/GenBank/DDBJ databases">
        <title>Massive genome expansion in bonnet fungi (Mycena s.s.) driven by repeated elements and novel gene families across ecological guilds.</title>
        <authorList>
            <consortium name="Lawrence Berkeley National Laboratory"/>
            <person name="Harder C.B."/>
            <person name="Miyauchi S."/>
            <person name="Viragh M."/>
            <person name="Kuo A."/>
            <person name="Thoen E."/>
            <person name="Andreopoulos B."/>
            <person name="Lu D."/>
            <person name="Skrede I."/>
            <person name="Drula E."/>
            <person name="Henrissat B."/>
            <person name="Morin E."/>
            <person name="Kohler A."/>
            <person name="Barry K."/>
            <person name="LaButti K."/>
            <person name="Morin E."/>
            <person name="Salamov A."/>
            <person name="Lipzen A."/>
            <person name="Mereny Z."/>
            <person name="Hegedus B."/>
            <person name="Baldrian P."/>
            <person name="Stursova M."/>
            <person name="Weitz H."/>
            <person name="Taylor A."/>
            <person name="Grigoriev I.V."/>
            <person name="Nagy L.G."/>
            <person name="Martin F."/>
            <person name="Kauserud H."/>
        </authorList>
    </citation>
    <scope>NUCLEOTIDE SEQUENCE</scope>
    <source>
        <strain evidence="5">CBHHK173m</strain>
    </source>
</reference>
<evidence type="ECO:0000313" key="6">
    <source>
        <dbReference type="Proteomes" id="UP001222325"/>
    </source>
</evidence>
<feature type="signal peptide" evidence="3">
    <location>
        <begin position="1"/>
        <end position="21"/>
    </location>
</feature>
<dbReference type="InterPro" id="IPR000639">
    <property type="entry name" value="Epox_hydrolase-like"/>
</dbReference>
<keyword evidence="6" id="KW-1185">Reference proteome</keyword>
<dbReference type="Gene3D" id="3.40.50.1820">
    <property type="entry name" value="alpha/beta hydrolase"/>
    <property type="match status" value="1"/>
</dbReference>
<dbReference type="InterPro" id="IPR029058">
    <property type="entry name" value="AB_hydrolase_fold"/>
</dbReference>
<accession>A0AAD6TZM0</accession>
<keyword evidence="1 5" id="KW-0378">Hydrolase</keyword>
<dbReference type="GO" id="GO:0016787">
    <property type="term" value="F:hydrolase activity"/>
    <property type="evidence" value="ECO:0007669"/>
    <property type="project" value="UniProtKB-KW"/>
</dbReference>
<protein>
    <submittedName>
        <fullName evidence="5">Alpha/Beta hydrolase protein</fullName>
    </submittedName>
</protein>
<evidence type="ECO:0000256" key="3">
    <source>
        <dbReference type="SAM" id="SignalP"/>
    </source>
</evidence>
<feature type="domain" description="AB hydrolase-1" evidence="4">
    <location>
        <begin position="66"/>
        <end position="344"/>
    </location>
</feature>
<keyword evidence="3" id="KW-0732">Signal</keyword>
<evidence type="ECO:0000259" key="4">
    <source>
        <dbReference type="Pfam" id="PF00561"/>
    </source>
</evidence>
<evidence type="ECO:0000313" key="5">
    <source>
        <dbReference type="EMBL" id="KAJ7083118.1"/>
    </source>
</evidence>
<dbReference type="SUPFAM" id="SSF53474">
    <property type="entry name" value="alpha/beta-Hydrolases"/>
    <property type="match status" value="1"/>
</dbReference>
<dbReference type="PRINTS" id="PR00412">
    <property type="entry name" value="EPOXHYDRLASE"/>
</dbReference>
<name>A0AAD6TZM0_9AGAR</name>
<gene>
    <name evidence="5" type="ORF">B0H15DRAFT_428254</name>
</gene>
<evidence type="ECO:0000256" key="2">
    <source>
        <dbReference type="ARBA" id="ARBA00038334"/>
    </source>
</evidence>
<proteinExistence type="inferred from homology"/>
<comment type="caution">
    <text evidence="5">The sequence shown here is derived from an EMBL/GenBank/DDBJ whole genome shotgun (WGS) entry which is preliminary data.</text>
</comment>
<dbReference type="Pfam" id="PF00561">
    <property type="entry name" value="Abhydrolase_1"/>
    <property type="match status" value="1"/>
</dbReference>
<dbReference type="InterPro" id="IPR000073">
    <property type="entry name" value="AB_hydrolase_1"/>
</dbReference>
<dbReference type="EMBL" id="JARJCN010000042">
    <property type="protein sequence ID" value="KAJ7083118.1"/>
    <property type="molecule type" value="Genomic_DNA"/>
</dbReference>
<dbReference type="AlphaFoldDB" id="A0AAD6TZM0"/>
<feature type="chain" id="PRO_5042035091" evidence="3">
    <location>
        <begin position="22"/>
        <end position="369"/>
    </location>
</feature>